<accession>A0ABT4MSN8</accession>
<comment type="similarity">
    <text evidence="2">Belongs to the bacterial solute-binding protein 8 family.</text>
</comment>
<keyword evidence="4 5" id="KW-0732">Signal</keyword>
<comment type="subcellular location">
    <subcellularLocation>
        <location evidence="1">Cell envelope</location>
    </subcellularLocation>
</comment>
<feature type="signal peptide" evidence="5">
    <location>
        <begin position="1"/>
        <end position="29"/>
    </location>
</feature>
<comment type="caution">
    <text evidence="7">The sequence shown here is derived from an EMBL/GenBank/DDBJ whole genome shotgun (WGS) entry which is preliminary data.</text>
</comment>
<evidence type="ECO:0000256" key="5">
    <source>
        <dbReference type="SAM" id="SignalP"/>
    </source>
</evidence>
<keyword evidence="8" id="KW-1185">Reference proteome</keyword>
<dbReference type="RefSeq" id="WP_301570581.1">
    <property type="nucleotide sequence ID" value="NZ_JAPWIE010000002.1"/>
</dbReference>
<dbReference type="PANTHER" id="PTHR30532">
    <property type="entry name" value="IRON III DICITRATE-BINDING PERIPLASMIC PROTEIN"/>
    <property type="match status" value="1"/>
</dbReference>
<evidence type="ECO:0000256" key="3">
    <source>
        <dbReference type="ARBA" id="ARBA00022448"/>
    </source>
</evidence>
<gene>
    <name evidence="7" type="ORF">O4213_08590</name>
</gene>
<dbReference type="InterPro" id="IPR002491">
    <property type="entry name" value="ABC_transptr_periplasmic_BD"/>
</dbReference>
<organism evidence="7 8">
    <name type="scientific">Gordonia rubripertincta</name>
    <name type="common">Rhodococcus corallinus</name>
    <dbReference type="NCBI Taxonomy" id="36822"/>
    <lineage>
        <taxon>Bacteria</taxon>
        <taxon>Bacillati</taxon>
        <taxon>Actinomycetota</taxon>
        <taxon>Actinomycetes</taxon>
        <taxon>Mycobacteriales</taxon>
        <taxon>Gordoniaceae</taxon>
        <taxon>Gordonia</taxon>
    </lineage>
</organism>
<dbReference type="PROSITE" id="PS50983">
    <property type="entry name" value="FE_B12_PBP"/>
    <property type="match status" value="1"/>
</dbReference>
<name>A0ABT4MSN8_GORRU</name>
<keyword evidence="3" id="KW-0813">Transport</keyword>
<dbReference type="InterPro" id="IPR051313">
    <property type="entry name" value="Bact_iron-sidero_bind"/>
</dbReference>
<evidence type="ECO:0000313" key="7">
    <source>
        <dbReference type="EMBL" id="MCZ4550039.1"/>
    </source>
</evidence>
<evidence type="ECO:0000259" key="6">
    <source>
        <dbReference type="PROSITE" id="PS50983"/>
    </source>
</evidence>
<dbReference type="EMBL" id="JAPWIE010000002">
    <property type="protein sequence ID" value="MCZ4550039.1"/>
    <property type="molecule type" value="Genomic_DNA"/>
</dbReference>
<evidence type="ECO:0000256" key="4">
    <source>
        <dbReference type="ARBA" id="ARBA00022729"/>
    </source>
</evidence>
<reference evidence="7" key="1">
    <citation type="submission" date="2022-12" db="EMBL/GenBank/DDBJ databases">
        <authorList>
            <person name="Krivoruchko A.V."/>
            <person name="Elkin A."/>
        </authorList>
    </citation>
    <scope>NUCLEOTIDE SEQUENCE</scope>
    <source>
        <strain evidence="7">IEGM 1388</strain>
    </source>
</reference>
<dbReference type="PANTHER" id="PTHR30532:SF24">
    <property type="entry name" value="FERRIC ENTEROBACTIN-BINDING PERIPLASMIC PROTEIN FEPB"/>
    <property type="match status" value="1"/>
</dbReference>
<dbReference type="Pfam" id="PF01497">
    <property type="entry name" value="Peripla_BP_2"/>
    <property type="match status" value="1"/>
</dbReference>
<feature type="chain" id="PRO_5045092878" evidence="5">
    <location>
        <begin position="30"/>
        <end position="337"/>
    </location>
</feature>
<dbReference type="Proteomes" id="UP001067235">
    <property type="component" value="Unassembled WGS sequence"/>
</dbReference>
<feature type="domain" description="Fe/B12 periplasmic-binding" evidence="6">
    <location>
        <begin position="59"/>
        <end position="335"/>
    </location>
</feature>
<sequence>MKSQNRTFSTVARLAVLATALLLPVACSSDDGESSSGGDAAITVTGAFGDAVVEQTPERVVALSTTDADFLLSVGVTPVAIPKATATDPTTGGTGIYPWEEGRYPADTPTLATPTKDISLESVAALDPDLIVATGFYGLDQQTYDSLSSIAPVVHFDSKPNADAWQDSVRKVGQVLDRTDEAETSIKTADGVIASARTDNPALAGKSYNAIISPSAEGMFVLCSQDDNMARVMKDLGLELSAYAQTVDCDNGKGKVAWENVSALDAELLWVVPDNAEQVQVLDSQALWNQLPAVERGAVATVPKTDGVPFALAFPSPISLEWGVGQLVPQLAAAAGK</sequence>
<evidence type="ECO:0000256" key="1">
    <source>
        <dbReference type="ARBA" id="ARBA00004196"/>
    </source>
</evidence>
<protein>
    <submittedName>
        <fullName evidence="7">ABC transporter substrate-binding protein</fullName>
    </submittedName>
</protein>
<evidence type="ECO:0000313" key="8">
    <source>
        <dbReference type="Proteomes" id="UP001067235"/>
    </source>
</evidence>
<dbReference type="Gene3D" id="3.40.50.1980">
    <property type="entry name" value="Nitrogenase molybdenum iron protein domain"/>
    <property type="match status" value="2"/>
</dbReference>
<dbReference type="SUPFAM" id="SSF53807">
    <property type="entry name" value="Helical backbone' metal receptor"/>
    <property type="match status" value="1"/>
</dbReference>
<proteinExistence type="inferred from homology"/>
<evidence type="ECO:0000256" key="2">
    <source>
        <dbReference type="ARBA" id="ARBA00008814"/>
    </source>
</evidence>